<accession>A0A926ZMM5</accession>
<comment type="caution">
    <text evidence="1">The sequence shown here is derived from an EMBL/GenBank/DDBJ whole genome shotgun (WGS) entry which is preliminary data.</text>
</comment>
<sequence length="641" mass="72996">MSNTTGTVKFIQFHQPPLESGEYQIKIEQTIKSNDKIPSQTFTRELTFAVTGERFGPLSPEDIYAVFPPSDSLGEHSNVLPHITVKRSTLPWERYPGENDQNLPWLVLLLFRETDFEHEFDRPKPKSITLQQLIAGEANIKFPNITLEVGQKGTEQVTVIDVKKKYLKDILPTNADLAYLAHVRKLEDATRNFSGDEFATIICNRLPEPNGISTVHLVSIEGRYIDADNFDYMGAVDEDLIRFVSLANWSFACVDPEQSFSQLVQKLNRNPSFPRLPQTENQEAEKFLAMGYIPLPHSLRQGSQTISWYRSPLIPGMNEETYNFPVKASDELLRYDSTLGLFDTSYAAAWQLGRMLTLQNQGLAIELFNWKRENAQNLKQLEDNVINNLPLRSRQIRPAQSIPEKIEKWFKGLELLQGIPFNYLVPDEGLLPIESIRFFWVDSLWVDCLQDGAFSIGRVTENSVEEDRKIRSTRRGFTRGIEQKITGIIMRSQVVSGWPNLLIDGYDKAVANVDSIDQTQVNLLSLLRMEKLAKDVLICLFEGEVKTVDIHLQPEGMHFGLDAPTKQSPEWSKNLRNINGEATDILISPIPWNNEQKEVINLEGLATKIQEKLPDIGEFTSGQFALQMIEGVQKVRFVINE</sequence>
<reference evidence="1" key="1">
    <citation type="journal article" date="2015" name="ISME J.">
        <title>Draft Genome Sequence of Streptomyces incarnatus NRRL8089, which Produces the Nucleoside Antibiotic Sinefungin.</title>
        <authorList>
            <person name="Oshima K."/>
            <person name="Hattori M."/>
            <person name="Shimizu H."/>
            <person name="Fukuda K."/>
            <person name="Nemoto M."/>
            <person name="Inagaki K."/>
            <person name="Tamura T."/>
        </authorList>
    </citation>
    <scope>NUCLEOTIDE SEQUENCE</scope>
    <source>
        <strain evidence="1">FACHB-1375</strain>
    </source>
</reference>
<name>A0A926ZMM5_9CYAN</name>
<dbReference type="RefSeq" id="WP_190475290.1">
    <property type="nucleotide sequence ID" value="NZ_JACJPW010000176.1"/>
</dbReference>
<keyword evidence="2" id="KW-1185">Reference proteome</keyword>
<evidence type="ECO:0000313" key="1">
    <source>
        <dbReference type="EMBL" id="MBD2186201.1"/>
    </source>
</evidence>
<organism evidence="1 2">
    <name type="scientific">Aerosakkonema funiforme FACHB-1375</name>
    <dbReference type="NCBI Taxonomy" id="2949571"/>
    <lineage>
        <taxon>Bacteria</taxon>
        <taxon>Bacillati</taxon>
        <taxon>Cyanobacteriota</taxon>
        <taxon>Cyanophyceae</taxon>
        <taxon>Oscillatoriophycideae</taxon>
        <taxon>Aerosakkonematales</taxon>
        <taxon>Aerosakkonemataceae</taxon>
        <taxon>Aerosakkonema</taxon>
    </lineage>
</organism>
<proteinExistence type="predicted"/>
<gene>
    <name evidence="1" type="ORF">H6G03_34960</name>
</gene>
<protein>
    <submittedName>
        <fullName evidence="1">Uncharacterized protein</fullName>
    </submittedName>
</protein>
<dbReference type="AlphaFoldDB" id="A0A926ZMM5"/>
<evidence type="ECO:0000313" key="2">
    <source>
        <dbReference type="Proteomes" id="UP000641646"/>
    </source>
</evidence>
<reference evidence="1" key="2">
    <citation type="submission" date="2020-08" db="EMBL/GenBank/DDBJ databases">
        <authorList>
            <person name="Chen M."/>
            <person name="Teng W."/>
            <person name="Zhao L."/>
            <person name="Hu C."/>
            <person name="Zhou Y."/>
            <person name="Han B."/>
            <person name="Song L."/>
            <person name="Shu W."/>
        </authorList>
    </citation>
    <scope>NUCLEOTIDE SEQUENCE</scope>
    <source>
        <strain evidence="1">FACHB-1375</strain>
    </source>
</reference>
<dbReference type="EMBL" id="JACJPW010000176">
    <property type="protein sequence ID" value="MBD2186201.1"/>
    <property type="molecule type" value="Genomic_DNA"/>
</dbReference>
<dbReference type="Proteomes" id="UP000641646">
    <property type="component" value="Unassembled WGS sequence"/>
</dbReference>